<gene>
    <name evidence="1" type="ordered locus">Caur_1825</name>
</gene>
<evidence type="ECO:0000313" key="1">
    <source>
        <dbReference type="EMBL" id="ABY35042.1"/>
    </source>
</evidence>
<reference evidence="2" key="1">
    <citation type="journal article" date="2011" name="BMC Genomics">
        <title>Complete genome sequence of the filamentous anoxygenic phototrophic bacterium Chloroflexus aurantiacus.</title>
        <authorList>
            <person name="Tang K.H."/>
            <person name="Barry K."/>
            <person name="Chertkov O."/>
            <person name="Dalin E."/>
            <person name="Han C.S."/>
            <person name="Hauser L.J."/>
            <person name="Honchak B.M."/>
            <person name="Karbach L.E."/>
            <person name="Land M.L."/>
            <person name="Lapidus A."/>
            <person name="Larimer F.W."/>
            <person name="Mikhailova N."/>
            <person name="Pitluck S."/>
            <person name="Pierson B.K."/>
            <person name="Blankenship R.E."/>
        </authorList>
    </citation>
    <scope>NUCLEOTIDE SEQUENCE [LARGE SCALE GENOMIC DNA]</scope>
    <source>
        <strain evidence="2">ATCC 29366 / DSM 635 / J-10-fl</strain>
    </source>
</reference>
<sequence length="122" mass="13684">MTFGSDLDRYGITDTMTIDSLRLLTDSAASLWRRLSQFGSPDLLGRRTPFDEWLATVKPGLSSADEQAIRRDYRRLTLLLTELEILTRSREQALALILETVQQSLPAEQAGEKSATPETDVN</sequence>
<protein>
    <submittedName>
        <fullName evidence="1">Uncharacterized protein</fullName>
    </submittedName>
</protein>
<dbReference type="KEGG" id="cau:Caur_1825"/>
<name>A9WD75_CHLAA</name>
<dbReference type="InParanoid" id="A9WD75"/>
<dbReference type="AlphaFoldDB" id="A9WD75"/>
<dbReference type="Proteomes" id="UP000002008">
    <property type="component" value="Chromosome"/>
</dbReference>
<dbReference type="EMBL" id="CP000909">
    <property type="protein sequence ID" value="ABY35042.1"/>
    <property type="molecule type" value="Genomic_DNA"/>
</dbReference>
<dbReference type="EnsemblBacteria" id="ABY35042">
    <property type="protein sequence ID" value="ABY35042"/>
    <property type="gene ID" value="Caur_1825"/>
</dbReference>
<dbReference type="HOGENOM" id="CLU_164583_0_0_0"/>
<proteinExistence type="predicted"/>
<evidence type="ECO:0000313" key="2">
    <source>
        <dbReference type="Proteomes" id="UP000002008"/>
    </source>
</evidence>
<accession>A9WD75</accession>
<organism evidence="1 2">
    <name type="scientific">Chloroflexus aurantiacus (strain ATCC 29366 / DSM 635 / J-10-fl)</name>
    <dbReference type="NCBI Taxonomy" id="324602"/>
    <lineage>
        <taxon>Bacteria</taxon>
        <taxon>Bacillati</taxon>
        <taxon>Chloroflexota</taxon>
        <taxon>Chloroflexia</taxon>
        <taxon>Chloroflexales</taxon>
        <taxon>Chloroflexineae</taxon>
        <taxon>Chloroflexaceae</taxon>
        <taxon>Chloroflexus</taxon>
    </lineage>
</organism>
<keyword evidence="2" id="KW-1185">Reference proteome</keyword>
<dbReference type="PATRIC" id="fig|324602.8.peg.2084"/>